<gene>
    <name evidence="9" type="ORF">EV207_13420</name>
</gene>
<evidence type="ECO:0000256" key="5">
    <source>
        <dbReference type="ARBA" id="ARBA00022692"/>
    </source>
</evidence>
<comment type="subcellular location">
    <subcellularLocation>
        <location evidence="1">Membrane</location>
        <topology evidence="1">Multi-pass membrane protein</topology>
    </subcellularLocation>
</comment>
<evidence type="ECO:0000256" key="4">
    <source>
        <dbReference type="ARBA" id="ARBA00022544"/>
    </source>
</evidence>
<keyword evidence="6 8" id="KW-1133">Transmembrane helix</keyword>
<feature type="transmembrane region" description="Helical" evidence="8">
    <location>
        <begin position="297"/>
        <end position="319"/>
    </location>
</feature>
<accession>A0A4R2NN05</accession>
<dbReference type="RefSeq" id="WP_165886997.1">
    <property type="nucleotide sequence ID" value="NZ_SLXK01000034.1"/>
</dbReference>
<dbReference type="Proteomes" id="UP000295416">
    <property type="component" value="Unassembled WGS sequence"/>
</dbReference>
<dbReference type="Gene3D" id="1.20.1740.10">
    <property type="entry name" value="Amino acid/polyamine transporter I"/>
    <property type="match status" value="1"/>
</dbReference>
<feature type="transmembrane region" description="Helical" evidence="8">
    <location>
        <begin position="331"/>
        <end position="348"/>
    </location>
</feature>
<dbReference type="InterPro" id="IPR004761">
    <property type="entry name" value="Spore_GerAB"/>
</dbReference>
<keyword evidence="3" id="KW-0813">Transport</keyword>
<feature type="transmembrane region" description="Helical" evidence="8">
    <location>
        <begin position="30"/>
        <end position="49"/>
    </location>
</feature>
<evidence type="ECO:0000256" key="8">
    <source>
        <dbReference type="SAM" id="Phobius"/>
    </source>
</evidence>
<dbReference type="NCBIfam" id="TIGR00912">
    <property type="entry name" value="2A0309"/>
    <property type="match status" value="1"/>
</dbReference>
<feature type="transmembrane region" description="Helical" evidence="8">
    <location>
        <begin position="55"/>
        <end position="75"/>
    </location>
</feature>
<keyword evidence="7 8" id="KW-0472">Membrane</keyword>
<evidence type="ECO:0000313" key="9">
    <source>
        <dbReference type="EMBL" id="TCP22678.1"/>
    </source>
</evidence>
<feature type="transmembrane region" description="Helical" evidence="8">
    <location>
        <begin position="102"/>
        <end position="121"/>
    </location>
</feature>
<evidence type="ECO:0000256" key="6">
    <source>
        <dbReference type="ARBA" id="ARBA00022989"/>
    </source>
</evidence>
<evidence type="ECO:0000256" key="7">
    <source>
        <dbReference type="ARBA" id="ARBA00023136"/>
    </source>
</evidence>
<dbReference type="GO" id="GO:0016020">
    <property type="term" value="C:membrane"/>
    <property type="evidence" value="ECO:0007669"/>
    <property type="project" value="UniProtKB-SubCell"/>
</dbReference>
<name>A0A4R2NN05_9BACL</name>
<protein>
    <submittedName>
        <fullName evidence="9">Spore germination protein</fullName>
    </submittedName>
</protein>
<organism evidence="9 10">
    <name type="scientific">Scopulibacillus darangshiensis</name>
    <dbReference type="NCBI Taxonomy" id="442528"/>
    <lineage>
        <taxon>Bacteria</taxon>
        <taxon>Bacillati</taxon>
        <taxon>Bacillota</taxon>
        <taxon>Bacilli</taxon>
        <taxon>Bacillales</taxon>
        <taxon>Sporolactobacillaceae</taxon>
        <taxon>Scopulibacillus</taxon>
    </lineage>
</organism>
<dbReference type="AlphaFoldDB" id="A0A4R2NN05"/>
<feature type="transmembrane region" description="Helical" evidence="8">
    <location>
        <begin position="172"/>
        <end position="192"/>
    </location>
</feature>
<dbReference type="EMBL" id="SLXK01000034">
    <property type="protein sequence ID" value="TCP22678.1"/>
    <property type="molecule type" value="Genomic_DNA"/>
</dbReference>
<keyword evidence="4" id="KW-0309">Germination</keyword>
<feature type="transmembrane region" description="Helical" evidence="8">
    <location>
        <begin position="212"/>
        <end position="231"/>
    </location>
</feature>
<evidence type="ECO:0000256" key="1">
    <source>
        <dbReference type="ARBA" id="ARBA00004141"/>
    </source>
</evidence>
<feature type="transmembrane region" description="Helical" evidence="8">
    <location>
        <begin position="133"/>
        <end position="160"/>
    </location>
</feature>
<dbReference type="PANTHER" id="PTHR34975">
    <property type="entry name" value="SPORE GERMINATION PROTEIN A2"/>
    <property type="match status" value="1"/>
</dbReference>
<feature type="transmembrane region" description="Helical" evidence="8">
    <location>
        <begin position="243"/>
        <end position="265"/>
    </location>
</feature>
<comment type="similarity">
    <text evidence="2">Belongs to the amino acid-polyamine-organocation (APC) superfamily. Spore germination protein (SGP) (TC 2.A.3.9) family.</text>
</comment>
<dbReference type="Pfam" id="PF03845">
    <property type="entry name" value="Spore_permease"/>
    <property type="match status" value="1"/>
</dbReference>
<proteinExistence type="inferred from homology"/>
<reference evidence="9 10" key="1">
    <citation type="submission" date="2019-03" db="EMBL/GenBank/DDBJ databases">
        <title>Genomic Encyclopedia of Type Strains, Phase IV (KMG-IV): sequencing the most valuable type-strain genomes for metagenomic binning, comparative biology and taxonomic classification.</title>
        <authorList>
            <person name="Goeker M."/>
        </authorList>
    </citation>
    <scope>NUCLEOTIDE SEQUENCE [LARGE SCALE GENOMIC DNA]</scope>
    <source>
        <strain evidence="9 10">DSM 19377</strain>
    </source>
</reference>
<dbReference type="PANTHER" id="PTHR34975:SF2">
    <property type="entry name" value="SPORE GERMINATION PROTEIN A2"/>
    <property type="match status" value="1"/>
</dbReference>
<evidence type="ECO:0000256" key="2">
    <source>
        <dbReference type="ARBA" id="ARBA00007998"/>
    </source>
</evidence>
<evidence type="ECO:0000313" key="10">
    <source>
        <dbReference type="Proteomes" id="UP000295416"/>
    </source>
</evidence>
<keyword evidence="5 8" id="KW-0812">Transmembrane</keyword>
<sequence>MMAKSGQKSQINQEPKETSTQFVITSRQSAAIIICTIIGASILTLPRTVSAITHQGAWVSTLIGGIIAILLIGIVTKLNMRFQGQTVVEYTAIILGTDRAPVIGKLLSAPILFILIIFWIVEPAVITRIFGEVIVSAILPNTPIEAILITMLFAVYFLIIVEVEVIGRFNELAFFVIFITGFVITFMTMKNIQWTNVVPFFTVGPVSFLKGSFTTAFAYQGFVVMMMFLAYSQKEKNVATNMAAMGLVTLNYVLIVFTCVAVFGFEELQHLTWPVLEVVKSTDFASFLLERLDGLFLALWVAAAYTSIGNVYYAACLAIAQWLPFKKKNSARKWIGLILLPLIYAMALEPDSVQQLFRWSEYLGYYCVITFAIPVILYVIALIRRKRRKGENHGKMASQENQSKT</sequence>
<comment type="caution">
    <text evidence="9">The sequence shown here is derived from an EMBL/GenBank/DDBJ whole genome shotgun (WGS) entry which is preliminary data.</text>
</comment>
<evidence type="ECO:0000256" key="3">
    <source>
        <dbReference type="ARBA" id="ARBA00022448"/>
    </source>
</evidence>
<keyword evidence="10" id="KW-1185">Reference proteome</keyword>
<feature type="transmembrane region" description="Helical" evidence="8">
    <location>
        <begin position="363"/>
        <end position="383"/>
    </location>
</feature>
<dbReference type="GO" id="GO:0009847">
    <property type="term" value="P:spore germination"/>
    <property type="evidence" value="ECO:0007669"/>
    <property type="project" value="InterPro"/>
</dbReference>